<feature type="region of interest" description="Disordered" evidence="1">
    <location>
        <begin position="12"/>
        <end position="38"/>
    </location>
</feature>
<evidence type="ECO:0000313" key="5">
    <source>
        <dbReference type="Proteomes" id="UP001162135"/>
    </source>
</evidence>
<evidence type="ECO:0000256" key="1">
    <source>
        <dbReference type="SAM" id="MobiDB-lite"/>
    </source>
</evidence>
<dbReference type="InterPro" id="IPR017946">
    <property type="entry name" value="PLC-like_Pdiesterase_TIM-brl"/>
</dbReference>
<dbReference type="InterPro" id="IPR018476">
    <property type="entry name" value="GlyceroP-diester-Pdiesterase_M"/>
</dbReference>
<dbReference type="EMBL" id="PGFS01000001">
    <property type="protein sequence ID" value="MDH4573354.1"/>
    <property type="molecule type" value="Genomic_DNA"/>
</dbReference>
<feature type="transmembrane region" description="Helical" evidence="2">
    <location>
        <begin position="264"/>
        <end position="289"/>
    </location>
</feature>
<evidence type="ECO:0000259" key="3">
    <source>
        <dbReference type="PROSITE" id="PS51704"/>
    </source>
</evidence>
<feature type="transmembrane region" description="Helical" evidence="2">
    <location>
        <begin position="158"/>
        <end position="187"/>
    </location>
</feature>
<sequence>MVGRTCKDDRLTTTLNGTPCRDHSSSRPPGPGRDTADHSMLAPRSLIQDIARQIRAHLRSLIAFHLFFTLLASAVWVPLSANTLSGLLHRIGRPVLSNGQILDVAFSPWGLLWLLVAIGLSFLVIFLQQAGMMLVVSSQAGNRYRVAMGSLWHVLRRFPALVTLTLLQVGSHLLLAAPFAIGLSHLYSAMLGDIEPYILIHLKPPALWEFLAVATPIVVVLVLLSAALYFRWFLALPAMMLDGLKPIAALKRSRELTQGRRLRMALAVVGMALLVAAIPIVFTLTFNTLGGTLLGYLPERNSVLIPAMLTYLALYIVTTIALTFLGIAANSLVVITLYHRATGRAPVFRPAATPQRSGVIAWGAEILLLVFALGQAGWILHGFEINDHVAITAHRGSSLVAPENTMASMNQAIADGADYLELDVRLSGDGQVVVSHDNNLSRLTGVDRNISDMTLAEIEQVDVGSYFGDAFVGERIPTFQQILDNARDRIGLYVELKPSPGTTEELARKVIAQLKASQMTDHAVIASLSPDVIEVVKSQDEELRTTLFLQFVLPGALHTTDADIIGLRHTQATPSLLRTIHDTGRGWQYGPSMASATCRAISTWGSTTSSPTGPMPSPISCRSDGPCPTANCCW</sequence>
<keyword evidence="2" id="KW-0472">Membrane</keyword>
<evidence type="ECO:0000313" key="4">
    <source>
        <dbReference type="EMBL" id="MDH4573354.1"/>
    </source>
</evidence>
<keyword evidence="2" id="KW-1133">Transmembrane helix</keyword>
<feature type="domain" description="GP-PDE" evidence="3">
    <location>
        <begin position="389"/>
        <end position="634"/>
    </location>
</feature>
<dbReference type="PANTHER" id="PTHR46211">
    <property type="entry name" value="GLYCEROPHOSPHORYL DIESTER PHOSPHODIESTERASE"/>
    <property type="match status" value="1"/>
</dbReference>
<accession>A0ABT6I6V2</accession>
<dbReference type="Proteomes" id="UP001162135">
    <property type="component" value="Unassembled WGS sequence"/>
</dbReference>
<dbReference type="Gene3D" id="3.20.20.190">
    <property type="entry name" value="Phosphatidylinositol (PI) phosphodiesterase"/>
    <property type="match status" value="1"/>
</dbReference>
<reference evidence="4" key="1">
    <citation type="journal article" date="2015" name="Antonie Van Leeuwenhoek">
        <title>Comparative 16S rRNA signatures and multilocus sequence analysis for the genus Salinicola and description of Salinicola acroporae sp. nov., isolated from coral Acropora digitifera.</title>
        <authorList>
            <person name="Lepcha R.T."/>
            <person name="Poddar A."/>
            <person name="Schumann P."/>
            <person name="Das S.K."/>
        </authorList>
    </citation>
    <scope>NUCLEOTIDE SEQUENCE</scope>
    <source>
        <strain evidence="4">S4-41</strain>
    </source>
</reference>
<dbReference type="Pfam" id="PF10110">
    <property type="entry name" value="GPDPase_memb"/>
    <property type="match status" value="1"/>
</dbReference>
<keyword evidence="2" id="KW-0812">Transmembrane</keyword>
<gene>
    <name evidence="4" type="ORF">CUR86_13515</name>
</gene>
<feature type="transmembrane region" description="Helical" evidence="2">
    <location>
        <begin position="61"/>
        <end position="79"/>
    </location>
</feature>
<name>A0ABT6I6V2_9GAMM</name>
<dbReference type="SUPFAM" id="SSF51695">
    <property type="entry name" value="PLC-like phosphodiesterases"/>
    <property type="match status" value="1"/>
</dbReference>
<organism evidence="4 5">
    <name type="scientific">Salinicola acroporae</name>
    <dbReference type="NCBI Taxonomy" id="1541440"/>
    <lineage>
        <taxon>Bacteria</taxon>
        <taxon>Pseudomonadati</taxon>
        <taxon>Pseudomonadota</taxon>
        <taxon>Gammaproteobacteria</taxon>
        <taxon>Oceanospirillales</taxon>
        <taxon>Halomonadaceae</taxon>
        <taxon>Salinicola</taxon>
    </lineage>
</organism>
<feature type="transmembrane region" description="Helical" evidence="2">
    <location>
        <begin position="309"/>
        <end position="338"/>
    </location>
</feature>
<feature type="transmembrane region" description="Helical" evidence="2">
    <location>
        <begin position="111"/>
        <end position="137"/>
    </location>
</feature>
<comment type="caution">
    <text evidence="4">The sequence shown here is derived from an EMBL/GenBank/DDBJ whole genome shotgun (WGS) entry which is preliminary data.</text>
</comment>
<dbReference type="InterPro" id="IPR030395">
    <property type="entry name" value="GP_PDE_dom"/>
</dbReference>
<protein>
    <submittedName>
        <fullName evidence="4">Glycerophosphodiester phosphodiesterase</fullName>
    </submittedName>
</protein>
<dbReference type="PROSITE" id="PS51704">
    <property type="entry name" value="GP_PDE"/>
    <property type="match status" value="1"/>
</dbReference>
<feature type="transmembrane region" description="Helical" evidence="2">
    <location>
        <begin position="359"/>
        <end position="380"/>
    </location>
</feature>
<reference evidence="4" key="2">
    <citation type="submission" date="2017-11" db="EMBL/GenBank/DDBJ databases">
        <authorList>
            <person name="Das S.K."/>
        </authorList>
    </citation>
    <scope>NUCLEOTIDE SEQUENCE</scope>
    <source>
        <strain evidence="4">S4-41</strain>
    </source>
</reference>
<dbReference type="PANTHER" id="PTHR46211:SF8">
    <property type="entry name" value="PHOSPHODIESTERASE"/>
    <property type="match status" value="1"/>
</dbReference>
<evidence type="ECO:0000256" key="2">
    <source>
        <dbReference type="SAM" id="Phobius"/>
    </source>
</evidence>
<dbReference type="Pfam" id="PF03009">
    <property type="entry name" value="GDPD"/>
    <property type="match status" value="1"/>
</dbReference>
<feature type="transmembrane region" description="Helical" evidence="2">
    <location>
        <begin position="207"/>
        <end position="230"/>
    </location>
</feature>
<proteinExistence type="predicted"/>
<keyword evidence="5" id="KW-1185">Reference proteome</keyword>